<proteinExistence type="predicted"/>
<evidence type="ECO:0000313" key="1">
    <source>
        <dbReference type="EMBL" id="AVX23126.1"/>
    </source>
</evidence>
<dbReference type="Gene3D" id="3.40.50.150">
    <property type="entry name" value="Vaccinia Virus protein VP39"/>
    <property type="match status" value="1"/>
</dbReference>
<dbReference type="Pfam" id="PF01739">
    <property type="entry name" value="CheR"/>
    <property type="match status" value="1"/>
</dbReference>
<dbReference type="InterPro" id="IPR022642">
    <property type="entry name" value="CheR_C"/>
</dbReference>
<dbReference type="InterPro" id="IPR050903">
    <property type="entry name" value="Bact_Chemotaxis_MeTrfase"/>
</dbReference>
<dbReference type="SUPFAM" id="SSF47757">
    <property type="entry name" value="Chemotaxis receptor methyltransferase CheR, N-terminal domain"/>
    <property type="match status" value="1"/>
</dbReference>
<dbReference type="AlphaFoldDB" id="A0A0P9H6N6"/>
<sequence>MPTPGGTMPIDRSMDIELRLLIEAIYLQYSYDFRDYSGASVKRRVIHALRQFDCATISALQERVLHDPAAFMQLLQILTIPVSEMFRDPSHFLAIRNEVVPVLRTYPSLKVWIAGCSTGEEVYSTAILLREEGLLERTIIYATDINPSSLEKAKQGIFSMDNVRAYAENYRKAGGQRDFAEYYTSAYDYAIFDKTLCENVTFADHSLATDSVFSETQFISCRNVLIYFNKKLQDRAFGLFHDSLCHRGFLALGSKETLEFSAYGGDFEALVKPERIYRKS</sequence>
<protein>
    <submittedName>
        <fullName evidence="1">Protein-glutamate O-methyltransferase CheR</fullName>
    </submittedName>
</protein>
<dbReference type="InterPro" id="IPR022641">
    <property type="entry name" value="CheR_N"/>
</dbReference>
<dbReference type="PANTHER" id="PTHR24422:SF8">
    <property type="entry name" value="CHEMOTAXIS PROTEIN"/>
    <property type="match status" value="1"/>
</dbReference>
<dbReference type="PRINTS" id="PR00996">
    <property type="entry name" value="CHERMTFRASE"/>
</dbReference>
<dbReference type="InterPro" id="IPR029063">
    <property type="entry name" value="SAM-dependent_MTases_sf"/>
</dbReference>
<evidence type="ECO:0000313" key="2">
    <source>
        <dbReference type="Proteomes" id="UP000240475"/>
    </source>
</evidence>
<dbReference type="GO" id="GO:0008757">
    <property type="term" value="F:S-adenosylmethionine-dependent methyltransferase activity"/>
    <property type="evidence" value="ECO:0007669"/>
    <property type="project" value="InterPro"/>
</dbReference>
<gene>
    <name evidence="1" type="ORF">DA456_06825</name>
</gene>
<accession>A0A0P9H6N6</accession>
<name>A0A0P9H6N6_PSESX</name>
<dbReference type="Pfam" id="PF03705">
    <property type="entry name" value="CheR_N"/>
    <property type="match status" value="1"/>
</dbReference>
<dbReference type="SMART" id="SM00138">
    <property type="entry name" value="MeTrc"/>
    <property type="match status" value="1"/>
</dbReference>
<dbReference type="PROSITE" id="PS50123">
    <property type="entry name" value="CHER"/>
    <property type="match status" value="1"/>
</dbReference>
<dbReference type="EMBL" id="CP028490">
    <property type="protein sequence ID" value="AVX23126.1"/>
    <property type="molecule type" value="Genomic_DNA"/>
</dbReference>
<dbReference type="Proteomes" id="UP000240475">
    <property type="component" value="Chromosome"/>
</dbReference>
<organism evidence="1 2">
    <name type="scientific">Pseudomonas syringae pv. atrofaciens</name>
    <dbReference type="NCBI Taxonomy" id="192087"/>
    <lineage>
        <taxon>Bacteria</taxon>
        <taxon>Pseudomonadati</taxon>
        <taxon>Pseudomonadota</taxon>
        <taxon>Gammaproteobacteria</taxon>
        <taxon>Pseudomonadales</taxon>
        <taxon>Pseudomonadaceae</taxon>
        <taxon>Pseudomonas</taxon>
        <taxon>Pseudomonas syringae</taxon>
    </lineage>
</organism>
<dbReference type="InterPro" id="IPR000780">
    <property type="entry name" value="CheR_MeTrfase"/>
</dbReference>
<reference evidence="1 2" key="1">
    <citation type="submission" date="2018-04" db="EMBL/GenBank/DDBJ databases">
        <authorList>
            <person name="Cha J.-S."/>
        </authorList>
    </citation>
    <scope>NUCLEOTIDE SEQUENCE [LARGE SCALE GENOMIC DNA]</scope>
    <source>
        <strain evidence="1 2">LMG5095</strain>
    </source>
</reference>
<dbReference type="PANTHER" id="PTHR24422">
    <property type="entry name" value="CHEMOTAXIS PROTEIN METHYLTRANSFERASE"/>
    <property type="match status" value="1"/>
</dbReference>
<dbReference type="SUPFAM" id="SSF53335">
    <property type="entry name" value="S-adenosyl-L-methionine-dependent methyltransferases"/>
    <property type="match status" value="1"/>
</dbReference>